<reference evidence="1 2" key="1">
    <citation type="submission" date="2024-01" db="EMBL/GenBank/DDBJ databases">
        <title>A draft genome for a cacao thread blight-causing isolate of Paramarasmius palmivorus.</title>
        <authorList>
            <person name="Baruah I.K."/>
            <person name="Bukari Y."/>
            <person name="Amoako-Attah I."/>
            <person name="Meinhardt L.W."/>
            <person name="Bailey B.A."/>
            <person name="Cohen S.P."/>
        </authorList>
    </citation>
    <scope>NUCLEOTIDE SEQUENCE [LARGE SCALE GENOMIC DNA]</scope>
    <source>
        <strain evidence="1 2">GH-12</strain>
    </source>
</reference>
<gene>
    <name evidence="1" type="ORF">VNI00_015686</name>
</gene>
<dbReference type="AlphaFoldDB" id="A0AAW0BIC4"/>
<organism evidence="1 2">
    <name type="scientific">Paramarasmius palmivorus</name>
    <dbReference type="NCBI Taxonomy" id="297713"/>
    <lineage>
        <taxon>Eukaryota</taxon>
        <taxon>Fungi</taxon>
        <taxon>Dikarya</taxon>
        <taxon>Basidiomycota</taxon>
        <taxon>Agaricomycotina</taxon>
        <taxon>Agaricomycetes</taxon>
        <taxon>Agaricomycetidae</taxon>
        <taxon>Agaricales</taxon>
        <taxon>Marasmiineae</taxon>
        <taxon>Marasmiaceae</taxon>
        <taxon>Paramarasmius</taxon>
    </lineage>
</organism>
<keyword evidence="2" id="KW-1185">Reference proteome</keyword>
<sequence>MLSTTLPHAVNLTVLTLYLIRLGPYPMFIASIVNGCDFPRLEVANLTVPVTKETFSFLKRHRLTLKKVLLDPMCYFGGQAVFDLSEKTEFPLLETLSAHTWIAERWLNVFSTPRLECLHPIWTSYDPNTVDDVIIAAQSRVENTLSSLKLELQRHSGLRAANMQLVALQLSNLTSLEIQLTSQMSSIEDMGLDMPSLTSTRDALLMLPKLRVFKWTADRLPPGFGSGLDLQHWTISWLTHPHKLLSVCQVPTGLVWLRVTQYVWFPEEVEDAGHAFSWCFRHLTSRTFPVLEELLNFVTGHFLQHDSMLSDRVSLFLRRQEQFVEDNCSEVEDMAMDIMSMVALIRSIRYKAVLQSPNYLRLRKLYTSQ</sequence>
<protein>
    <submittedName>
        <fullName evidence="1">Uncharacterized protein</fullName>
    </submittedName>
</protein>
<name>A0AAW0BIC4_9AGAR</name>
<dbReference type="EMBL" id="JAYKXP010000106">
    <property type="protein sequence ID" value="KAK7026111.1"/>
    <property type="molecule type" value="Genomic_DNA"/>
</dbReference>
<comment type="caution">
    <text evidence="1">The sequence shown here is derived from an EMBL/GenBank/DDBJ whole genome shotgun (WGS) entry which is preliminary data.</text>
</comment>
<dbReference type="Proteomes" id="UP001383192">
    <property type="component" value="Unassembled WGS sequence"/>
</dbReference>
<evidence type="ECO:0000313" key="1">
    <source>
        <dbReference type="EMBL" id="KAK7026111.1"/>
    </source>
</evidence>
<proteinExistence type="predicted"/>
<accession>A0AAW0BIC4</accession>
<evidence type="ECO:0000313" key="2">
    <source>
        <dbReference type="Proteomes" id="UP001383192"/>
    </source>
</evidence>